<keyword evidence="4 8" id="KW-0812">Transmembrane</keyword>
<dbReference type="AlphaFoldDB" id="A0A0G2HXU0"/>
<dbReference type="Proteomes" id="UP000034680">
    <property type="component" value="Unassembled WGS sequence"/>
</dbReference>
<dbReference type="SUPFAM" id="SSF53448">
    <property type="entry name" value="Nucleotide-diphospho-sugar transferases"/>
    <property type="match status" value="1"/>
</dbReference>
<evidence type="ECO:0000256" key="6">
    <source>
        <dbReference type="ARBA" id="ARBA00023136"/>
    </source>
</evidence>
<dbReference type="STRING" id="1214573.A0A0G2HXU0"/>
<evidence type="ECO:0000256" key="1">
    <source>
        <dbReference type="ARBA" id="ARBA00004370"/>
    </source>
</evidence>
<evidence type="ECO:0000256" key="8">
    <source>
        <dbReference type="SAM" id="Phobius"/>
    </source>
</evidence>
<dbReference type="Gene3D" id="3.90.550.10">
    <property type="entry name" value="Spore Coat Polysaccharide Biosynthesis Protein SpsA, Chain A"/>
    <property type="match status" value="1"/>
</dbReference>
<evidence type="ECO:0000313" key="9">
    <source>
        <dbReference type="EMBL" id="KKY32770.1"/>
    </source>
</evidence>
<protein>
    <submittedName>
        <fullName evidence="9">Putative polysaccharide synthase</fullName>
    </submittedName>
</protein>
<sequence length="451" mass="50055">MWAWGAAENKVTSDYSSKYKAFPIPEDPLFTSEDVSVVAVLLSPPNIFERCLKSWLKNQPREVILVTTFDYFQGVLAALESYDLTTADRAIIKVVHLEEGVSGHRFQQAMGFKEASGKIMAVTDDQILWPDGLLKSMLPCFEDPKVAAAGGPIAVQIPEERRDKNIITPWEVAGAKFLFGGRGGGSASWVAYKWTWCLAGCTWLARTAIFQDHVFIHALTTETWAGRLLNAGSDNLVTRYLYQNGHVIAVQNTENSTERNTLQNFLRFLTEVPQTYRHPYILYGTFMRLLRVPVAIIHLFGWVLALRHHPVVALGFLAFYIHSMVPTYRAFWATYPYMFTPANLLAAIAVDFSTIPIGLWGILTVSTDSWVHGDGITAKKQPGITTKGTEKFEALVHATSDAAGQLLAGMWAPTASQARTASQAQAASKEVLMIPLEATERTDEAVPKKQQ</sequence>
<keyword evidence="7" id="KW-0325">Glycoprotein</keyword>
<dbReference type="GO" id="GO:0016020">
    <property type="term" value="C:membrane"/>
    <property type="evidence" value="ECO:0007669"/>
    <property type="project" value="UniProtKB-SubCell"/>
</dbReference>
<proteinExistence type="predicted"/>
<evidence type="ECO:0000256" key="4">
    <source>
        <dbReference type="ARBA" id="ARBA00022692"/>
    </source>
</evidence>
<dbReference type="OrthoDB" id="2849215at2759"/>
<evidence type="ECO:0000256" key="7">
    <source>
        <dbReference type="ARBA" id="ARBA00023180"/>
    </source>
</evidence>
<comment type="caution">
    <text evidence="9">The sequence shown here is derived from an EMBL/GenBank/DDBJ whole genome shotgun (WGS) entry which is preliminary data.</text>
</comment>
<dbReference type="EMBL" id="LCUC01000283">
    <property type="protein sequence ID" value="KKY32770.1"/>
    <property type="molecule type" value="Genomic_DNA"/>
</dbReference>
<evidence type="ECO:0000256" key="5">
    <source>
        <dbReference type="ARBA" id="ARBA00022989"/>
    </source>
</evidence>
<feature type="transmembrane region" description="Helical" evidence="8">
    <location>
        <begin position="280"/>
        <end position="304"/>
    </location>
</feature>
<comment type="subcellular location">
    <subcellularLocation>
        <location evidence="1">Membrane</location>
    </subcellularLocation>
</comment>
<keyword evidence="2" id="KW-0328">Glycosyltransferase</keyword>
<dbReference type="InterPro" id="IPR029044">
    <property type="entry name" value="Nucleotide-diphossugar_trans"/>
</dbReference>
<dbReference type="InterPro" id="IPR052427">
    <property type="entry name" value="Glycosyltrans_GT2/GT47"/>
</dbReference>
<evidence type="ECO:0000256" key="3">
    <source>
        <dbReference type="ARBA" id="ARBA00022679"/>
    </source>
</evidence>
<reference evidence="9 10" key="1">
    <citation type="submission" date="2015-05" db="EMBL/GenBank/DDBJ databases">
        <title>Distinctive expansion of gene families associated with plant cell wall degradation and secondary metabolism in the genomes of grapevine trunk pathogens.</title>
        <authorList>
            <person name="Lawrence D.P."/>
            <person name="Travadon R."/>
            <person name="Rolshausen P.E."/>
            <person name="Baumgartner K."/>
        </authorList>
    </citation>
    <scope>NUCLEOTIDE SEQUENCE [LARGE SCALE GENOMIC DNA]</scope>
    <source>
        <strain evidence="9">DA912</strain>
    </source>
</reference>
<feature type="transmembrane region" description="Helical" evidence="8">
    <location>
        <begin position="344"/>
        <end position="363"/>
    </location>
</feature>
<evidence type="ECO:0000256" key="2">
    <source>
        <dbReference type="ARBA" id="ARBA00022676"/>
    </source>
</evidence>
<keyword evidence="5 8" id="KW-1133">Transmembrane helix</keyword>
<organism evidence="9 10">
    <name type="scientific">Diaporthe ampelina</name>
    <dbReference type="NCBI Taxonomy" id="1214573"/>
    <lineage>
        <taxon>Eukaryota</taxon>
        <taxon>Fungi</taxon>
        <taxon>Dikarya</taxon>
        <taxon>Ascomycota</taxon>
        <taxon>Pezizomycotina</taxon>
        <taxon>Sordariomycetes</taxon>
        <taxon>Sordariomycetidae</taxon>
        <taxon>Diaporthales</taxon>
        <taxon>Diaporthaceae</taxon>
        <taxon>Diaporthe</taxon>
    </lineage>
</organism>
<dbReference type="PANTHER" id="PTHR47844">
    <property type="entry name" value="SYNTHASE CPS1, PUTATIVE (AFU_ORTHOLOGUE AFUA_7G02500)-RELATED"/>
    <property type="match status" value="1"/>
</dbReference>
<keyword evidence="3" id="KW-0808">Transferase</keyword>
<dbReference type="Pfam" id="PF13641">
    <property type="entry name" value="Glyco_tranf_2_3"/>
    <property type="match status" value="1"/>
</dbReference>
<name>A0A0G2HXU0_9PEZI</name>
<keyword evidence="10" id="KW-1185">Reference proteome</keyword>
<dbReference type="PANTHER" id="PTHR47844:SF1">
    <property type="entry name" value="EXOSTOSIN-LIKE 2"/>
    <property type="match status" value="1"/>
</dbReference>
<dbReference type="GO" id="GO:0016757">
    <property type="term" value="F:glycosyltransferase activity"/>
    <property type="evidence" value="ECO:0007669"/>
    <property type="project" value="UniProtKB-KW"/>
</dbReference>
<accession>A0A0G2HXU0</accession>
<keyword evidence="6 8" id="KW-0472">Membrane</keyword>
<gene>
    <name evidence="9" type="ORF">UCDDA912_g07258</name>
</gene>
<feature type="transmembrane region" description="Helical" evidence="8">
    <location>
        <begin position="311"/>
        <end position="332"/>
    </location>
</feature>
<evidence type="ECO:0000313" key="10">
    <source>
        <dbReference type="Proteomes" id="UP000034680"/>
    </source>
</evidence>
<reference evidence="9 10" key="2">
    <citation type="submission" date="2015-05" db="EMBL/GenBank/DDBJ databases">
        <authorList>
            <person name="Morales-Cruz A."/>
            <person name="Amrine K.C."/>
            <person name="Cantu D."/>
        </authorList>
    </citation>
    <scope>NUCLEOTIDE SEQUENCE [LARGE SCALE GENOMIC DNA]</scope>
    <source>
        <strain evidence="9">DA912</strain>
    </source>
</reference>